<reference evidence="1" key="2">
    <citation type="submission" date="2014-03" db="EMBL/GenBank/DDBJ databases">
        <title>Candidatus Competibacter-lineage genomes retrieved from metagenomes reveal functional metabolic diversity.</title>
        <authorList>
            <person name="McIlroy S.J."/>
            <person name="Albertsen M."/>
            <person name="Andresen E.K."/>
            <person name="Saunders A.M."/>
            <person name="Kristiansen R."/>
            <person name="Stokholm-Bjerregaard M."/>
            <person name="Nielsen K.L."/>
            <person name="Nielsen P.H."/>
        </authorList>
    </citation>
    <scope>NUCLEOTIDE SEQUENCE</scope>
    <source>
        <strain evidence="1">Run_A_D11</strain>
    </source>
</reference>
<dbReference type="Proteomes" id="UP000035760">
    <property type="component" value="Unassembled WGS sequence"/>
</dbReference>
<name>W6M8Y2_9GAMM</name>
<evidence type="ECO:0000313" key="1">
    <source>
        <dbReference type="EMBL" id="CDI04456.1"/>
    </source>
</evidence>
<dbReference type="STRING" id="1400863.BN873_980057"/>
<dbReference type="EMBL" id="CBTJ020000111">
    <property type="protein sequence ID" value="CDI04456.1"/>
    <property type="molecule type" value="Genomic_DNA"/>
</dbReference>
<accession>W6M8Y2</accession>
<keyword evidence="2" id="KW-1185">Reference proteome</keyword>
<gene>
    <name evidence="1" type="ORF">BN873_980057</name>
</gene>
<dbReference type="AlphaFoldDB" id="W6M8Y2"/>
<protein>
    <submittedName>
        <fullName evidence="1">Uncharacterized protein</fullName>
    </submittedName>
</protein>
<evidence type="ECO:0000313" key="2">
    <source>
        <dbReference type="Proteomes" id="UP000035760"/>
    </source>
</evidence>
<reference evidence="1" key="1">
    <citation type="submission" date="2013-07" db="EMBL/GenBank/DDBJ databases">
        <authorList>
            <person name="McIlroy S."/>
        </authorList>
    </citation>
    <scope>NUCLEOTIDE SEQUENCE [LARGE SCALE GENOMIC DNA]</scope>
    <source>
        <strain evidence="1">Run_A_D11</strain>
    </source>
</reference>
<organism evidence="1 2">
    <name type="scientific">Candidatus Competibacter denitrificans Run_A_D11</name>
    <dbReference type="NCBI Taxonomy" id="1400863"/>
    <lineage>
        <taxon>Bacteria</taxon>
        <taxon>Pseudomonadati</taxon>
        <taxon>Pseudomonadota</taxon>
        <taxon>Gammaproteobacteria</taxon>
        <taxon>Candidatus Competibacteraceae</taxon>
        <taxon>Candidatus Competibacter</taxon>
    </lineage>
</organism>
<comment type="caution">
    <text evidence="1">The sequence shown here is derived from an EMBL/GenBank/DDBJ whole genome shotgun (WGS) entry which is preliminary data.</text>
</comment>
<sequence>MSSGEIKINRPFPYSIRMRSSDSAGFENTVDVSVISRMLAIGIFHRNGPLVISSLSASTTYFVPSRSQTGNIIPISSKHTVASKNTVANGVSLKVSSVTNPSMLVATARIITTKSQVSILDLYVVAMMLSYALTFELSCPLGGWLERVVRPQCSSRPQ</sequence>
<proteinExistence type="predicted"/>